<evidence type="ECO:0000313" key="1">
    <source>
        <dbReference type="EMBL" id="KAL2608173.1"/>
    </source>
</evidence>
<comment type="caution">
    <text evidence="1">The sequence shown here is derived from an EMBL/GenBank/DDBJ whole genome shotgun (WGS) entry which is preliminary data.</text>
</comment>
<sequence length="215" mass="25223">MLECNILRRRSRAKWIEKGESCSRYFFAILWAKQANERMTMLRDKEGREVWNEEDILSQVYKYYTELYTQPIVSSAERQEQNKVLTLIEHHVSDEDNFKLMELPGSEELSEADQALPLQKSPGEDGLPVKVLRELWDEIGPCCLKFVQEAWHTKRIGKWIKVANTLRSRGLQLDRVQEDAIGVFQNWLGMVRMGIQKLENSASWRWKGSESEWTG</sequence>
<name>A0ABD1XKV6_9MARC</name>
<dbReference type="EMBL" id="JBHFFA010000008">
    <property type="protein sequence ID" value="KAL2608173.1"/>
    <property type="molecule type" value="Genomic_DNA"/>
</dbReference>
<proteinExistence type="predicted"/>
<keyword evidence="2" id="KW-1185">Reference proteome</keyword>
<protein>
    <submittedName>
        <fullName evidence="1">Uncharacterized protein</fullName>
    </submittedName>
</protein>
<accession>A0ABD1XKV6</accession>
<dbReference type="AlphaFoldDB" id="A0ABD1XKV6"/>
<dbReference type="Proteomes" id="UP001605036">
    <property type="component" value="Unassembled WGS sequence"/>
</dbReference>
<reference evidence="1 2" key="1">
    <citation type="submission" date="2024-09" db="EMBL/GenBank/DDBJ databases">
        <title>Chromosome-scale assembly of Riccia fluitans.</title>
        <authorList>
            <person name="Paukszto L."/>
            <person name="Sawicki J."/>
            <person name="Karawczyk K."/>
            <person name="Piernik-Szablinska J."/>
            <person name="Szczecinska M."/>
            <person name="Mazdziarz M."/>
        </authorList>
    </citation>
    <scope>NUCLEOTIDE SEQUENCE [LARGE SCALE GENOMIC DNA]</scope>
    <source>
        <strain evidence="1">Rf_01</strain>
        <tissue evidence="1">Aerial parts of the thallus</tissue>
    </source>
</reference>
<gene>
    <name evidence="1" type="ORF">R1flu_026746</name>
</gene>
<organism evidence="1 2">
    <name type="scientific">Riccia fluitans</name>
    <dbReference type="NCBI Taxonomy" id="41844"/>
    <lineage>
        <taxon>Eukaryota</taxon>
        <taxon>Viridiplantae</taxon>
        <taxon>Streptophyta</taxon>
        <taxon>Embryophyta</taxon>
        <taxon>Marchantiophyta</taxon>
        <taxon>Marchantiopsida</taxon>
        <taxon>Marchantiidae</taxon>
        <taxon>Marchantiales</taxon>
        <taxon>Ricciaceae</taxon>
        <taxon>Riccia</taxon>
    </lineage>
</organism>
<evidence type="ECO:0000313" key="2">
    <source>
        <dbReference type="Proteomes" id="UP001605036"/>
    </source>
</evidence>